<feature type="region of interest" description="Disordered" evidence="1">
    <location>
        <begin position="708"/>
        <end position="1006"/>
    </location>
</feature>
<name>A0A2H6K856_9APIC</name>
<keyword evidence="4" id="KW-1185">Reference proteome</keyword>
<dbReference type="OrthoDB" id="2192661at2759"/>
<feature type="compositionally biased region" description="Polar residues" evidence="1">
    <location>
        <begin position="844"/>
        <end position="861"/>
    </location>
</feature>
<dbReference type="Proteomes" id="UP000236319">
    <property type="component" value="Unassembled WGS sequence"/>
</dbReference>
<keyword evidence="3" id="KW-0695">RNA-directed DNA polymerase</keyword>
<evidence type="ECO:0000259" key="2">
    <source>
        <dbReference type="PROSITE" id="PS50878"/>
    </source>
</evidence>
<evidence type="ECO:0000313" key="4">
    <source>
        <dbReference type="Proteomes" id="UP000236319"/>
    </source>
</evidence>
<dbReference type="SUPFAM" id="SSF56672">
    <property type="entry name" value="DNA/RNA polymerases"/>
    <property type="match status" value="1"/>
</dbReference>
<dbReference type="EMBL" id="BDSA01000001">
    <property type="protein sequence ID" value="GBE59174.1"/>
    <property type="molecule type" value="Genomic_DNA"/>
</dbReference>
<dbReference type="PANTHER" id="PTHR35450">
    <property type="entry name" value="REVERSE TRANSCRIPTASE DOMAIN-CONTAINING PROTEIN"/>
    <property type="match status" value="1"/>
</dbReference>
<sequence>MSNLYKVTTRCVTGALQREVEARGLLTPNQLGVARRIQGAKEHVLTNIALNERHGNRLFATWIDVQKAYDNIDHEYLRSVLRHLRFPGWVMHFIESICSRWQTRVRWQRYDLFDKRVEKGLLQGDSLSPLLFVLCMDPLSRLLSSKYDAVEMQTRDGRVMATNHLLYIDDLKLIAKDAETLRLMTEETQVFFGKIGMTINRDKSATNAAECAHLAKRMRPNVGAQRRAGAPTGQMRGVAQPADGSNPAAPEGAMNTDGDASAVQRGDSLYDGPSTYKYLGINEYADSRVSDDVFDVLAGEIYKRVTRLLDQELNSRNLFRAINQYALSVINYYIGVLELDRFHFQAIDLKIRTLLAEHGAHKVPANKQRLYLTRKEGGRGLHNVEFRAESMLMRLWMTLEKDARYSERRAAILEHFRSKNSVIGQILLHLHSTYGLEIDDKTTIADATAKLREFQTGYLHAQINEKACHRVMYSNSKPGVVDWDESTLWLRKGDLSPAQEALMLLVQDRNLSFMSVSDKHVRCGSKVNVDHLATRCRELRVVEYTGRHNKVARRIVGVAMEQIGARRQRVGNEKINQHISGKHGWITFDKVIPTDGPLEHNRPDIIVANRKTNTILVIEIGITNQDTLVARELEKKFKYEALKKALRHRMFNKDTVIDVVPYVMTWDALVTRHHAEHRRRIGISDGMEAQIQRIVLQDTLEIVFRELSYDPDQTPPGTVGRHERLLDGDLPPEEGEEERDHRWLRNQSLASAGASTRGDMVKGIQRAIERSRKGRVQGGSRRRDPQAQGGADRQGELRDPEAAAATPPSDGTHTPAPNGSASSHTRPRRSGYSRKYGTKAVTPGNGTAPHSRTRQDPSTTPGMEAHHDPPRSGARPLGTRRQGGASPSRSEGARTSPGPGNGRTGSPQTGASGARRRRRRKPQQGGPEAAPGTAPLPNGGRSASTDTGARRSAADSSPPRRRPRPNGTRSAGQGSVREPVCASGHASVAGSQTPAGQATGSTVAAC</sequence>
<feature type="region of interest" description="Disordered" evidence="1">
    <location>
        <begin position="222"/>
        <end position="266"/>
    </location>
</feature>
<feature type="compositionally biased region" description="Polar residues" evidence="1">
    <location>
        <begin position="809"/>
        <end position="824"/>
    </location>
</feature>
<proteinExistence type="predicted"/>
<accession>A0A2H6K856</accession>
<dbReference type="PROSITE" id="PS50878">
    <property type="entry name" value="RT_POL"/>
    <property type="match status" value="1"/>
</dbReference>
<feature type="domain" description="Reverse transcriptase" evidence="2">
    <location>
        <begin position="1"/>
        <end position="226"/>
    </location>
</feature>
<dbReference type="RefSeq" id="XP_028865417.1">
    <property type="nucleotide sequence ID" value="XM_029009584.1"/>
</dbReference>
<evidence type="ECO:0000313" key="3">
    <source>
        <dbReference type="EMBL" id="GBE59174.1"/>
    </source>
</evidence>
<keyword evidence="3" id="KW-0548">Nucleotidyltransferase</keyword>
<feature type="compositionally biased region" description="Polar residues" evidence="1">
    <location>
        <begin position="989"/>
        <end position="1006"/>
    </location>
</feature>
<gene>
    <name evidence="3" type="ORF">BOVATA_006670</name>
</gene>
<dbReference type="PANTHER" id="PTHR35450:SF2">
    <property type="entry name" value="REVERSE TRANSCRIPTASE DOMAIN-CONTAINING PROTEIN"/>
    <property type="match status" value="1"/>
</dbReference>
<keyword evidence="3" id="KW-0808">Transferase</keyword>
<comment type="caution">
    <text evidence="3">The sequence shown here is derived from an EMBL/GenBank/DDBJ whole genome shotgun (WGS) entry which is preliminary data.</text>
</comment>
<dbReference type="Pfam" id="PF00078">
    <property type="entry name" value="RVT_1"/>
    <property type="match status" value="1"/>
</dbReference>
<feature type="compositionally biased region" description="Polar residues" evidence="1">
    <location>
        <begin position="745"/>
        <end position="754"/>
    </location>
</feature>
<dbReference type="AlphaFoldDB" id="A0A2H6K856"/>
<dbReference type="GO" id="GO:0003964">
    <property type="term" value="F:RNA-directed DNA polymerase activity"/>
    <property type="evidence" value="ECO:0007669"/>
    <property type="project" value="UniProtKB-KW"/>
</dbReference>
<dbReference type="GeneID" id="39872944"/>
<protein>
    <submittedName>
        <fullName evidence="3">Reverse transcriptase domain containing protein, putative</fullName>
    </submittedName>
</protein>
<reference evidence="3 4" key="1">
    <citation type="journal article" date="2017" name="BMC Genomics">
        <title>Whole-genome assembly of Babesia ovata and comparative genomics between closely related pathogens.</title>
        <authorList>
            <person name="Yamagishi J."/>
            <person name="Asada M."/>
            <person name="Hakimi H."/>
            <person name="Tanaka T.Q."/>
            <person name="Sugimoto C."/>
            <person name="Kawazu S."/>
        </authorList>
    </citation>
    <scope>NUCLEOTIDE SEQUENCE [LARGE SCALE GENOMIC DNA]</scope>
    <source>
        <strain evidence="3 4">Miyake</strain>
    </source>
</reference>
<evidence type="ECO:0000256" key="1">
    <source>
        <dbReference type="SAM" id="MobiDB-lite"/>
    </source>
</evidence>
<dbReference type="InterPro" id="IPR000477">
    <property type="entry name" value="RT_dom"/>
</dbReference>
<dbReference type="InterPro" id="IPR043502">
    <property type="entry name" value="DNA/RNA_pol_sf"/>
</dbReference>
<dbReference type="VEuPathDB" id="PiroplasmaDB:BOVATA_006670"/>
<organism evidence="3 4">
    <name type="scientific">Babesia ovata</name>
    <dbReference type="NCBI Taxonomy" id="189622"/>
    <lineage>
        <taxon>Eukaryota</taxon>
        <taxon>Sar</taxon>
        <taxon>Alveolata</taxon>
        <taxon>Apicomplexa</taxon>
        <taxon>Aconoidasida</taxon>
        <taxon>Piroplasmida</taxon>
        <taxon>Babesiidae</taxon>
        <taxon>Babesia</taxon>
    </lineage>
</organism>